<accession>A0A2I1IHD3</accession>
<dbReference type="GO" id="GO:0016758">
    <property type="term" value="F:hexosyltransferase activity"/>
    <property type="evidence" value="ECO:0007669"/>
    <property type="project" value="TreeGrafter"/>
</dbReference>
<name>A0A2I1IHD3_9MICO</name>
<dbReference type="CDD" id="cd03794">
    <property type="entry name" value="GT4_WbuB-like"/>
    <property type="match status" value="1"/>
</dbReference>
<organism evidence="5 6">
    <name type="scientific">Brevibacterium ravenspurgense</name>
    <dbReference type="NCBI Taxonomy" id="479117"/>
    <lineage>
        <taxon>Bacteria</taxon>
        <taxon>Bacillati</taxon>
        <taxon>Actinomycetota</taxon>
        <taxon>Actinomycetes</taxon>
        <taxon>Micrococcales</taxon>
        <taxon>Brevibacteriaceae</taxon>
        <taxon>Brevibacterium</taxon>
    </lineage>
</organism>
<dbReference type="PANTHER" id="PTHR45947:SF3">
    <property type="entry name" value="SULFOQUINOVOSYL TRANSFERASE SQD2"/>
    <property type="match status" value="1"/>
</dbReference>
<keyword evidence="2" id="KW-0328">Glycosyltransferase</keyword>
<evidence type="ECO:0000256" key="1">
    <source>
        <dbReference type="ARBA" id="ARBA00021292"/>
    </source>
</evidence>
<dbReference type="InterPro" id="IPR028098">
    <property type="entry name" value="Glyco_trans_4-like_N"/>
</dbReference>
<dbReference type="GO" id="GO:1901137">
    <property type="term" value="P:carbohydrate derivative biosynthetic process"/>
    <property type="evidence" value="ECO:0007669"/>
    <property type="project" value="UniProtKB-ARBA"/>
</dbReference>
<dbReference type="AlphaFoldDB" id="A0A2I1IHD3"/>
<keyword evidence="3" id="KW-0808">Transferase</keyword>
<sequence length="429" mass="45457">MGGSAQSGGGGAMRILLLTHYYAPEIGAPQRRWRELVTGMIAAGHQVAVCAPVPHYPYRSASDVGGTDEKTMVWADGPHGERLLRLPYLPTSGSMAGQLIDQSWSSLFAVRVAAAMRAAKPDVVISTTPGLPMVFTGDIVARMLGVPHIAEIRDAWPDLIADSSLVRTATRGLLPATLTDYAEATAIPAAFHAVMNRAAHIVVTSDVFASRLKAAGHTEVTVVRNTAVPFRPTAQHRKRDASSPLRLLYVGTVGRSQGLESLARAVTELGGIELTIAGAGAAHRSLQQWAESSSSRSGERPAGPAVRVLPQTTGAELGRLWTWADSGVVSLRGLPSFEYTVPSKLYTLMARGIHITGILAGEAAGIVTDAQAGHVVAPGDESGLRELLTNMRDGRIDLTPSDRAQEWLAQHAAPDVALSRYLSILEGAR</sequence>
<evidence type="ECO:0000313" key="5">
    <source>
        <dbReference type="EMBL" id="PKY70545.1"/>
    </source>
</evidence>
<evidence type="ECO:0000256" key="3">
    <source>
        <dbReference type="ARBA" id="ARBA00022679"/>
    </source>
</evidence>
<dbReference type="Pfam" id="PF13579">
    <property type="entry name" value="Glyco_trans_4_4"/>
    <property type="match status" value="1"/>
</dbReference>
<proteinExistence type="predicted"/>
<dbReference type="EMBL" id="PKGO01000004">
    <property type="protein sequence ID" value="PKY70545.1"/>
    <property type="molecule type" value="Genomic_DNA"/>
</dbReference>
<evidence type="ECO:0000259" key="4">
    <source>
        <dbReference type="Pfam" id="PF13579"/>
    </source>
</evidence>
<reference evidence="5 6" key="1">
    <citation type="submission" date="2017-12" db="EMBL/GenBank/DDBJ databases">
        <title>Phylogenetic diversity of female urinary microbiome.</title>
        <authorList>
            <person name="Thomas-White K."/>
            <person name="Wolfe A.J."/>
        </authorList>
    </citation>
    <scope>NUCLEOTIDE SEQUENCE [LARGE SCALE GENOMIC DNA]</scope>
    <source>
        <strain evidence="5 6">UMB0426</strain>
    </source>
</reference>
<dbReference type="Proteomes" id="UP000242755">
    <property type="component" value="Unassembled WGS sequence"/>
</dbReference>
<dbReference type="InterPro" id="IPR050194">
    <property type="entry name" value="Glycosyltransferase_grp1"/>
</dbReference>
<dbReference type="SUPFAM" id="SSF53756">
    <property type="entry name" value="UDP-Glycosyltransferase/glycogen phosphorylase"/>
    <property type="match status" value="1"/>
</dbReference>
<dbReference type="PANTHER" id="PTHR45947">
    <property type="entry name" value="SULFOQUINOVOSYL TRANSFERASE SQD2"/>
    <property type="match status" value="1"/>
</dbReference>
<evidence type="ECO:0000313" key="6">
    <source>
        <dbReference type="Proteomes" id="UP000242755"/>
    </source>
</evidence>
<protein>
    <recommendedName>
        <fullName evidence="1">D-inositol 3-phosphate glycosyltransferase</fullName>
    </recommendedName>
</protein>
<comment type="caution">
    <text evidence="5">The sequence shown here is derived from an EMBL/GenBank/DDBJ whole genome shotgun (WGS) entry which is preliminary data.</text>
</comment>
<evidence type="ECO:0000256" key="2">
    <source>
        <dbReference type="ARBA" id="ARBA00022676"/>
    </source>
</evidence>
<gene>
    <name evidence="5" type="ORF">CYJ40_05370</name>
</gene>
<feature type="domain" description="Glycosyltransferase subfamily 4-like N-terminal" evidence="4">
    <location>
        <begin position="27"/>
        <end position="225"/>
    </location>
</feature>
<dbReference type="Gene3D" id="3.40.50.2000">
    <property type="entry name" value="Glycogen Phosphorylase B"/>
    <property type="match status" value="2"/>
</dbReference>